<dbReference type="RefSeq" id="WP_048888665.1">
    <property type="nucleotide sequence ID" value="NZ_LFEJ01000025.1"/>
</dbReference>
<keyword evidence="3" id="KW-1185">Reference proteome</keyword>
<dbReference type="GO" id="GO:0008803">
    <property type="term" value="F:bis(5'-nucleosyl)-tetraphosphatase (symmetrical) activity"/>
    <property type="evidence" value="ECO:0007669"/>
    <property type="project" value="TreeGrafter"/>
</dbReference>
<proteinExistence type="predicted"/>
<dbReference type="AlphaFoldDB" id="A0A0J8VKF8"/>
<sequence length="214" mass="24261">MYQRIDGSQWRHVFIVGDLHGCLNAFAAALRAHHFDPWQDMVISVGDLIDRGPDSPGCLRLLNRPWFFAVRGNHEEMALDALREGDRQLWWLNGGAWFAKLSETAQANVKPLLLSCEQLPLIIELHANGQTIVIAHADYPSAQYRWQQPVDEHQVVWSRDRLNRHMRGQGGSIAGADAFYFGHTPLKTPLDFANQHYIDTGAVFGNRLTLVQVQ</sequence>
<dbReference type="STRING" id="1121863.GCA_000621185_00875"/>
<dbReference type="InterPro" id="IPR050126">
    <property type="entry name" value="Ap4A_hydrolase"/>
</dbReference>
<dbReference type="GO" id="GO:0005737">
    <property type="term" value="C:cytoplasm"/>
    <property type="evidence" value="ECO:0007669"/>
    <property type="project" value="TreeGrafter"/>
</dbReference>
<dbReference type="Proteomes" id="UP000037315">
    <property type="component" value="Unassembled WGS sequence"/>
</dbReference>
<evidence type="ECO:0000259" key="1">
    <source>
        <dbReference type="PROSITE" id="PS00125"/>
    </source>
</evidence>
<protein>
    <submittedName>
        <fullName evidence="2">Serine/threonine protein phosphatase</fullName>
    </submittedName>
</protein>
<dbReference type="EMBL" id="LFEJ01000025">
    <property type="protein sequence ID" value="KMV32980.1"/>
    <property type="molecule type" value="Genomic_DNA"/>
</dbReference>
<dbReference type="OrthoDB" id="5296354at2"/>
<organism evidence="2 3">
    <name type="scientific">Franconibacter pulveris</name>
    <dbReference type="NCBI Taxonomy" id="435910"/>
    <lineage>
        <taxon>Bacteria</taxon>
        <taxon>Pseudomonadati</taxon>
        <taxon>Pseudomonadota</taxon>
        <taxon>Gammaproteobacteria</taxon>
        <taxon>Enterobacterales</taxon>
        <taxon>Enterobacteriaceae</taxon>
        <taxon>Franconibacter</taxon>
    </lineage>
</organism>
<dbReference type="SUPFAM" id="SSF56300">
    <property type="entry name" value="Metallo-dependent phosphatases"/>
    <property type="match status" value="1"/>
</dbReference>
<dbReference type="InterPro" id="IPR029052">
    <property type="entry name" value="Metallo-depent_PP-like"/>
</dbReference>
<name>A0A0J8VKF8_9ENTR</name>
<reference evidence="2 3" key="1">
    <citation type="submission" date="2015-06" db="EMBL/GenBank/DDBJ databases">
        <title>Genome sequencing of Cronobacter sp. strain DJ34 isolated from petroleum contaminated sludge of Duliajan Oil Fields, Assam, India.</title>
        <authorList>
            <person name="Pal S."/>
            <person name="Banerjee T.D."/>
            <person name="Roy A."/>
            <person name="Sar P."/>
            <person name="Kazy S.K."/>
        </authorList>
    </citation>
    <scope>NUCLEOTIDE SEQUENCE [LARGE SCALE GENOMIC DNA]</scope>
    <source>
        <strain evidence="2 3">DJ34</strain>
    </source>
</reference>
<dbReference type="PROSITE" id="PS00125">
    <property type="entry name" value="SER_THR_PHOSPHATASE"/>
    <property type="match status" value="1"/>
</dbReference>
<accession>A0A0J8VKF8</accession>
<dbReference type="GO" id="GO:0110154">
    <property type="term" value="P:RNA decapping"/>
    <property type="evidence" value="ECO:0007669"/>
    <property type="project" value="TreeGrafter"/>
</dbReference>
<feature type="domain" description="Serine/threonine specific protein phosphatases" evidence="1">
    <location>
        <begin position="70"/>
        <end position="75"/>
    </location>
</feature>
<gene>
    <name evidence="2" type="ORF">ACH50_19820</name>
</gene>
<dbReference type="PATRIC" id="fig|1656095.3.peg.2009"/>
<dbReference type="InterPro" id="IPR006186">
    <property type="entry name" value="Ser/Thr-sp_prot-phosphatase"/>
</dbReference>
<evidence type="ECO:0000313" key="3">
    <source>
        <dbReference type="Proteomes" id="UP000037315"/>
    </source>
</evidence>
<dbReference type="GO" id="GO:0016791">
    <property type="term" value="F:phosphatase activity"/>
    <property type="evidence" value="ECO:0007669"/>
    <property type="project" value="TreeGrafter"/>
</dbReference>
<dbReference type="PANTHER" id="PTHR42850">
    <property type="entry name" value="METALLOPHOSPHOESTERASE"/>
    <property type="match status" value="1"/>
</dbReference>
<dbReference type="Pfam" id="PF00149">
    <property type="entry name" value="Metallophos"/>
    <property type="match status" value="1"/>
</dbReference>
<evidence type="ECO:0000313" key="2">
    <source>
        <dbReference type="EMBL" id="KMV32980.1"/>
    </source>
</evidence>
<dbReference type="InterPro" id="IPR004843">
    <property type="entry name" value="Calcineurin-like_PHP"/>
</dbReference>
<comment type="caution">
    <text evidence="2">The sequence shown here is derived from an EMBL/GenBank/DDBJ whole genome shotgun (WGS) entry which is preliminary data.</text>
</comment>
<dbReference type="PANTHER" id="PTHR42850:SF10">
    <property type="entry name" value="SERINE_THREONINE-PROTEIN PHOSPHATASE 1"/>
    <property type="match status" value="1"/>
</dbReference>
<dbReference type="Gene3D" id="3.60.21.10">
    <property type="match status" value="1"/>
</dbReference>